<protein>
    <submittedName>
        <fullName evidence="1">Uncharacterized protein</fullName>
    </submittedName>
</protein>
<comment type="caution">
    <text evidence="1">The sequence shown here is derived from an EMBL/GenBank/DDBJ whole genome shotgun (WGS) entry which is preliminary data.</text>
</comment>
<evidence type="ECO:0000313" key="2">
    <source>
        <dbReference type="Proteomes" id="UP000441585"/>
    </source>
</evidence>
<proteinExistence type="predicted"/>
<evidence type="ECO:0000313" key="1">
    <source>
        <dbReference type="EMBL" id="MRX55391.1"/>
    </source>
</evidence>
<dbReference type="Proteomes" id="UP000441585">
    <property type="component" value="Unassembled WGS sequence"/>
</dbReference>
<dbReference type="RefSeq" id="WP_070877745.1">
    <property type="nucleotide sequence ID" value="NZ_CAJFZX010000001.1"/>
</dbReference>
<sequence length="103" mass="12409">MRHFRFSERLGIYCPSLEVEWEKIHPHEQESILMQWEKIRGSIPDHIAKIEDQINAKQNELNNEEDFSRSCRLNAEISEHASVINDLWLWFRLHQNVSERMHG</sequence>
<dbReference type="AlphaFoldDB" id="A0A6I2MG25"/>
<reference evidence="1 2" key="1">
    <citation type="submission" date="2019-11" db="EMBL/GenBank/DDBJ databases">
        <title>Bacillus idriensis genome.</title>
        <authorList>
            <person name="Konopka E.N."/>
            <person name="Newman J.D."/>
        </authorList>
    </citation>
    <scope>NUCLEOTIDE SEQUENCE [LARGE SCALE GENOMIC DNA]</scope>
    <source>
        <strain evidence="1 2">DSM 19097</strain>
    </source>
</reference>
<keyword evidence="2" id="KW-1185">Reference proteome</keyword>
<gene>
    <name evidence="1" type="ORF">GJU41_15620</name>
</gene>
<name>A0A6I2MG25_9BACI</name>
<accession>A0A6I2MG25</accession>
<organism evidence="1 2">
    <name type="scientific">Metabacillus idriensis</name>
    <dbReference type="NCBI Taxonomy" id="324768"/>
    <lineage>
        <taxon>Bacteria</taxon>
        <taxon>Bacillati</taxon>
        <taxon>Bacillota</taxon>
        <taxon>Bacilli</taxon>
        <taxon>Bacillales</taxon>
        <taxon>Bacillaceae</taxon>
        <taxon>Metabacillus</taxon>
    </lineage>
</organism>
<dbReference type="EMBL" id="WKKF01000004">
    <property type="protein sequence ID" value="MRX55391.1"/>
    <property type="molecule type" value="Genomic_DNA"/>
</dbReference>